<feature type="repeat" description="WD" evidence="3">
    <location>
        <begin position="1239"/>
        <end position="1280"/>
    </location>
</feature>
<feature type="coiled-coil region" evidence="4">
    <location>
        <begin position="861"/>
        <end position="919"/>
    </location>
</feature>
<feature type="repeat" description="WD" evidence="3">
    <location>
        <begin position="1380"/>
        <end position="1413"/>
    </location>
</feature>
<feature type="repeat" description="WD" evidence="3">
    <location>
        <begin position="1021"/>
        <end position="1062"/>
    </location>
</feature>
<dbReference type="InterPro" id="IPR011990">
    <property type="entry name" value="TPR-like_helical_dom_sf"/>
</dbReference>
<keyword evidence="4" id="KW-0175">Coiled coil</keyword>
<gene>
    <name evidence="7" type="ORF">D0962_04075</name>
</gene>
<feature type="domain" description="Translation initiation factor beta propellor-like" evidence="5">
    <location>
        <begin position="1414"/>
        <end position="1532"/>
    </location>
</feature>
<evidence type="ECO:0000256" key="3">
    <source>
        <dbReference type="PROSITE-ProRule" id="PRU00221"/>
    </source>
</evidence>
<dbReference type="InterPro" id="IPR015943">
    <property type="entry name" value="WD40/YVTN_repeat-like_dom_sf"/>
</dbReference>
<dbReference type="PRINTS" id="PR00320">
    <property type="entry name" value="GPROTEINBRPT"/>
</dbReference>
<dbReference type="PANTHER" id="PTHR19879:SF9">
    <property type="entry name" value="TRANSCRIPTION INITIATION FACTOR TFIID SUBUNIT 5"/>
    <property type="match status" value="1"/>
</dbReference>
<dbReference type="InterPro" id="IPR019775">
    <property type="entry name" value="WD40_repeat_CS"/>
</dbReference>
<sequence length="1678" mass="190476">MDQAKDSVNLTENNKRSLEKLARTLRLTGGRRFELVLARSNYTPLRDKILQLLYQQSEVSIHTLELPKTARQLYTRIQQSFADQTPEALCIVGLESVEKLEELLLSTNQVREEFRKNFGFPIVIWVTDDILGEIIRLVPDFHNWATPITFEYAANELVDLLQERSKKLFQHILESATEYPAEETVLTSAWNAQEIKEYLKAKEELEFLNYQLSQENLATLKLCIGREDYRSNQFNNAVTKYQYCLHHWQALNDKRKQGIVQFHLGLCHKRKSELELNHVQNNLQKAETYFKKCLASFNSANRSDLVACFIGQLGEVLLRLKQWNNLKVLTDQSLKLHRSGQSTANNARLARDYGFLSQISLHNNDWEAAQSYAEQALQSIQLAPVSQRKHRAFYQLARAQALQEQGQLTEAATCSKEARQTLRSLSDPILCISILKQLRKLFIAQHNYLSAFETKQEQRSLESQYGLRAFIGASRLQPSRQLGSSILGDSNLENVAQEISVSDRQRDIDKLVNRISRDNFKLTIIHGQSGVGKSSTVRAGLIPTLRDRIIKTRDVLTITLQYYNDWIDDLGRQLCDNLNRHEEDVTNPLDSGASVLAQLRQNQYRYISVLILDQFEEFFIGHSNQEERKSFLQFLSHCFKIPYTKVIIVMREDYLHYLLEFEHLATDDYYITNDILSANHRYEIGNFSPEDAKAIIQSLTERTQFHLEPKLVDTLVNDLAGDIQQVRPIELQIVGAQLQTEGITKLDEYHEKGPKSSLVQRYLEEVIKDCGPENQQAANLVLYLLTDENETRPPKTRDELESALRSLARNLATEANKLDLVLQIFVKSGLVFLLPSLPASRYQLVHDYLVSYIRRQQTPRISELTAKLEEERERRQATEIQKQKIEQQRDAFKEINKKLEAEKAQRRKTEIDLQQAKRLFRRVIIASTIAIGTAITLVSIDAHFKYQDVSLQSEKAELERESLQMLQQVESDPLSSLVNAMEYVQRAKKLVRDKSSNSTSTYSPYYVLQQVLHEIRAINQIHGHEGPVHKAIFRPNKDELLTTSRSGTAHLWNMQGEKLVEFPASQTPIIDVSFSQDGQTIATASADNIVKIWNPDGHLIQELPVEQQESRIRSISLSPDNQYIAIVSIISADREADIGITQLWKLGNRHNNPITLSNQNKPIFDVSFNPEGTKIATTSSNGKVELWDLTGNKIQTLSNGSTADVLDITFDTTGQFFATASADGNAHIWSVKDGSSTSFDHEGQTLLGVSFSADRKYLATAAADQTARVWDLETGQQVHKLKGHSNQVLSVSFNTDPQKSHILATSSEDGSVLTWDISDKKVAGFTKKDNNTFRTIQFSPTGKHLVAGAVDGSLYIWDFTEQNSPLLIDQMLDKATPASFNLHERQINSVHFSRDGKLVASGSADGSIVIFDIFQKKINRRIKFDKPTNIWDIDFNPNKKHIASVNASDGTVRIWDLDGNLVESRLSTNDKALHTVKYNDDGTYIAAGGASGQVTVWDDNKNKVLQDFEVHSSPILDLIFTPDNKYLVTASADESIVVIDLTAQKEPRKIIVKNFRAHTDSILDIEISSKNQMIATASEDGNVKLWSINEGLADIRKQLFAEYSYNEAVRSIRFSPDESHLLITSDNGQTDMWEIDSTLDSLLDRGCQWLKDFSYNRPEVEKALTVCSATPIASKKVP</sequence>
<feature type="repeat" description="WD" evidence="3">
    <location>
        <begin position="1281"/>
        <end position="1325"/>
    </location>
</feature>
<dbReference type="RefSeq" id="WP_163660021.1">
    <property type="nucleotide sequence ID" value="NZ_QZCE01000001.1"/>
</dbReference>
<dbReference type="Pfam" id="PF00400">
    <property type="entry name" value="WD40"/>
    <property type="match status" value="9"/>
</dbReference>
<dbReference type="InterPro" id="IPR001680">
    <property type="entry name" value="WD40_rpt"/>
</dbReference>
<dbReference type="InterPro" id="IPR049052">
    <property type="entry name" value="nSTAND1"/>
</dbReference>
<evidence type="ECO:0000313" key="7">
    <source>
        <dbReference type="EMBL" id="NEZ61959.1"/>
    </source>
</evidence>
<dbReference type="SUPFAM" id="SSF52540">
    <property type="entry name" value="P-loop containing nucleoside triphosphate hydrolases"/>
    <property type="match status" value="1"/>
</dbReference>
<dbReference type="Pfam" id="PF08662">
    <property type="entry name" value="eIF2A"/>
    <property type="match status" value="1"/>
</dbReference>
<feature type="repeat" description="WD" evidence="3">
    <location>
        <begin position="1602"/>
        <end position="1637"/>
    </location>
</feature>
<dbReference type="Gene3D" id="2.130.10.10">
    <property type="entry name" value="YVTN repeat-like/Quinoprotein amine dehydrogenase"/>
    <property type="match status" value="5"/>
</dbReference>
<reference evidence="7 8" key="1">
    <citation type="journal article" date="2020" name="Microb. Ecol.">
        <title>Ecogenomics of the Marine Benthic Filamentous Cyanobacterium Adonisia.</title>
        <authorList>
            <person name="Walter J.M."/>
            <person name="Coutinho F.H."/>
            <person name="Leomil L."/>
            <person name="Hargreaves P.I."/>
            <person name="Campeao M.E."/>
            <person name="Vieira V.V."/>
            <person name="Silva B.S."/>
            <person name="Fistarol G.O."/>
            <person name="Salomon P.S."/>
            <person name="Sawabe T."/>
            <person name="Mino S."/>
            <person name="Hosokawa M."/>
            <person name="Miyashita H."/>
            <person name="Maruyama F."/>
            <person name="van Verk M.C."/>
            <person name="Dutilh B.E."/>
            <person name="Thompson C.C."/>
            <person name="Thompson F.L."/>
        </authorList>
    </citation>
    <scope>NUCLEOTIDE SEQUENCE [LARGE SCALE GENOMIC DNA]</scope>
    <source>
        <strain evidence="7 8">CCMR0082</strain>
    </source>
</reference>
<dbReference type="InterPro" id="IPR020472">
    <property type="entry name" value="WD40_PAC1"/>
</dbReference>
<organism evidence="7 8">
    <name type="scientific">Adonisia turfae CCMR0082</name>
    <dbReference type="NCBI Taxonomy" id="2304604"/>
    <lineage>
        <taxon>Bacteria</taxon>
        <taxon>Bacillati</taxon>
        <taxon>Cyanobacteriota</taxon>
        <taxon>Adonisia</taxon>
        <taxon>Adonisia turfae</taxon>
    </lineage>
</organism>
<dbReference type="SMART" id="SM00320">
    <property type="entry name" value="WD40"/>
    <property type="match status" value="13"/>
</dbReference>
<protein>
    <submittedName>
        <fullName evidence="7">Uncharacterized protein</fullName>
    </submittedName>
</protein>
<dbReference type="Pfam" id="PF20703">
    <property type="entry name" value="nSTAND1"/>
    <property type="match status" value="1"/>
</dbReference>
<evidence type="ECO:0000256" key="2">
    <source>
        <dbReference type="ARBA" id="ARBA00022737"/>
    </source>
</evidence>
<feature type="domain" description="Novel STAND NTPase 1" evidence="6">
    <location>
        <begin position="504"/>
        <end position="852"/>
    </location>
</feature>
<dbReference type="PROSITE" id="PS50082">
    <property type="entry name" value="WD_REPEATS_2"/>
    <property type="match status" value="12"/>
</dbReference>
<feature type="repeat" description="WD" evidence="3">
    <location>
        <begin position="1062"/>
        <end position="1094"/>
    </location>
</feature>
<feature type="repeat" description="WD" evidence="3">
    <location>
        <begin position="1198"/>
        <end position="1239"/>
    </location>
</feature>
<keyword evidence="2" id="KW-0677">Repeat</keyword>
<dbReference type="InterPro" id="IPR036322">
    <property type="entry name" value="WD40_repeat_dom_sf"/>
</dbReference>
<accession>A0A6M0S0F4</accession>
<dbReference type="Gene3D" id="3.40.50.300">
    <property type="entry name" value="P-loop containing nucleotide triphosphate hydrolases"/>
    <property type="match status" value="1"/>
</dbReference>
<name>A0A6M0S0F4_9CYAN</name>
<evidence type="ECO:0000313" key="8">
    <source>
        <dbReference type="Proteomes" id="UP000473574"/>
    </source>
</evidence>
<dbReference type="CDD" id="cd00200">
    <property type="entry name" value="WD40"/>
    <property type="match status" value="2"/>
</dbReference>
<evidence type="ECO:0000256" key="1">
    <source>
        <dbReference type="ARBA" id="ARBA00022574"/>
    </source>
</evidence>
<dbReference type="InterPro" id="IPR013979">
    <property type="entry name" value="TIF_beta_prop-like"/>
</dbReference>
<dbReference type="Proteomes" id="UP000473574">
    <property type="component" value="Unassembled WGS sequence"/>
</dbReference>
<feature type="repeat" description="WD" evidence="3">
    <location>
        <begin position="1156"/>
        <end position="1197"/>
    </location>
</feature>
<evidence type="ECO:0000256" key="4">
    <source>
        <dbReference type="SAM" id="Coils"/>
    </source>
</evidence>
<dbReference type="PROSITE" id="PS50294">
    <property type="entry name" value="WD_REPEATS_REGION"/>
    <property type="match status" value="11"/>
</dbReference>
<feature type="repeat" description="WD" evidence="3">
    <location>
        <begin position="1555"/>
        <end position="1591"/>
    </location>
</feature>
<feature type="repeat" description="WD" evidence="3">
    <location>
        <begin position="1508"/>
        <end position="1549"/>
    </location>
</feature>
<dbReference type="EMBL" id="QZCE01000001">
    <property type="protein sequence ID" value="NEZ61959.1"/>
    <property type="molecule type" value="Genomic_DNA"/>
</dbReference>
<keyword evidence="1 3" id="KW-0853">WD repeat</keyword>
<dbReference type="PROSITE" id="PS00678">
    <property type="entry name" value="WD_REPEATS_1"/>
    <property type="match status" value="3"/>
</dbReference>
<dbReference type="SUPFAM" id="SSF48452">
    <property type="entry name" value="TPR-like"/>
    <property type="match status" value="1"/>
</dbReference>
<dbReference type="SUPFAM" id="SSF50978">
    <property type="entry name" value="WD40 repeat-like"/>
    <property type="match status" value="3"/>
</dbReference>
<evidence type="ECO:0000259" key="5">
    <source>
        <dbReference type="Pfam" id="PF08662"/>
    </source>
</evidence>
<dbReference type="PANTHER" id="PTHR19879">
    <property type="entry name" value="TRANSCRIPTION INITIATION FACTOR TFIID"/>
    <property type="match status" value="1"/>
</dbReference>
<feature type="repeat" description="WD" evidence="3">
    <location>
        <begin position="1326"/>
        <end position="1367"/>
    </location>
</feature>
<dbReference type="InterPro" id="IPR027417">
    <property type="entry name" value="P-loop_NTPase"/>
</dbReference>
<dbReference type="Gene3D" id="1.25.40.10">
    <property type="entry name" value="Tetratricopeptide repeat domain"/>
    <property type="match status" value="1"/>
</dbReference>
<evidence type="ECO:0000259" key="6">
    <source>
        <dbReference type="Pfam" id="PF20703"/>
    </source>
</evidence>
<proteinExistence type="predicted"/>
<feature type="repeat" description="WD" evidence="3">
    <location>
        <begin position="1466"/>
        <end position="1507"/>
    </location>
</feature>
<comment type="caution">
    <text evidence="7">The sequence shown here is derived from an EMBL/GenBank/DDBJ whole genome shotgun (WGS) entry which is preliminary data.</text>
</comment>